<dbReference type="RefSeq" id="WP_264790148.1">
    <property type="nucleotide sequence ID" value="NZ_AP026867.1"/>
</dbReference>
<dbReference type="NCBIfam" id="TIGR04183">
    <property type="entry name" value="Por_Secre_tail"/>
    <property type="match status" value="1"/>
</dbReference>
<keyword evidence="2" id="KW-1185">Reference proteome</keyword>
<dbReference type="EMBL" id="AP026867">
    <property type="protein sequence ID" value="BDS14954.1"/>
    <property type="molecule type" value="Genomic_DNA"/>
</dbReference>
<evidence type="ECO:0000313" key="1">
    <source>
        <dbReference type="EMBL" id="BDS14954.1"/>
    </source>
</evidence>
<reference evidence="1" key="1">
    <citation type="submission" date="2022-09" db="EMBL/GenBank/DDBJ databases">
        <title>Aureispira anguillicida sp. nov., isolated from Leptocephalus of Japanese eel Anguilla japonica.</title>
        <authorList>
            <person name="Yuasa K."/>
            <person name="Mekata T."/>
            <person name="Ikunari K."/>
        </authorList>
    </citation>
    <scope>NUCLEOTIDE SEQUENCE</scope>
    <source>
        <strain evidence="1">EL160426</strain>
    </source>
</reference>
<dbReference type="InterPro" id="IPR026444">
    <property type="entry name" value="Secre_tail"/>
</dbReference>
<dbReference type="SUPFAM" id="SSF110296">
    <property type="entry name" value="Oligoxyloglucan reducing end-specific cellobiohydrolase"/>
    <property type="match status" value="1"/>
</dbReference>
<gene>
    <name evidence="1" type="ORF">AsAng_0057360</name>
</gene>
<proteinExistence type="predicted"/>
<protein>
    <submittedName>
        <fullName evidence="1">T9SS type A sorting domain-containing protein</fullName>
    </submittedName>
</protein>
<dbReference type="InterPro" id="IPR015943">
    <property type="entry name" value="WD40/YVTN_repeat-like_dom_sf"/>
</dbReference>
<dbReference type="Gene3D" id="2.130.10.10">
    <property type="entry name" value="YVTN repeat-like/Quinoprotein amine dehydrogenase"/>
    <property type="match status" value="1"/>
</dbReference>
<dbReference type="KEGG" id="aup:AsAng_0057360"/>
<accession>A0A915YKL8</accession>
<organism evidence="1 2">
    <name type="scientific">Aureispira anguillae</name>
    <dbReference type="NCBI Taxonomy" id="2864201"/>
    <lineage>
        <taxon>Bacteria</taxon>
        <taxon>Pseudomonadati</taxon>
        <taxon>Bacteroidota</taxon>
        <taxon>Saprospiria</taxon>
        <taxon>Saprospirales</taxon>
        <taxon>Saprospiraceae</taxon>
        <taxon>Aureispira</taxon>
    </lineage>
</organism>
<dbReference type="Proteomes" id="UP001060919">
    <property type="component" value="Chromosome"/>
</dbReference>
<sequence>MATTPAAPHLLYVYLIRHQAMSLLVYSRNTGNWQHLETRTGLYETGLCKPAWAGISVSPVDSNHVCYGCTVVRGSYAAFSGAFSSWSPYANGAFHADVHSLAFSPNNGSEIFAGTHGGVSKLPLGGSTSDWVSLYDGLGVATIWSFDDWEGNDSLIALAQQDVGTNITIDNGTSWGQMAGEDGYGTRIDDQSGDLFFRQNDGTSFHRLVMSPLSYSPNNTPDGQWLPSDVPSTFPMLNHPKNDSLYFGFTELYLRNAHTRIDSLVAIDTFPATDSLPNGLSSNATNCDAIGASPGVNQIYQWVQPVGSGGLSAPGFCVVRTYQTILDKWGLKSNLKRYQAADDNRRILEIGFSEDENSDYTYLVTLGDNSVNRRSDFYFNNGLGCDTCFVLKNAGLPIDTTAAGSDPNPITGIAVDPLDGKRLWLSFSGYSKDIKVYYSSDSGSTWTSYDDANNALANLNVPINNIVYQRGTKDRLYIATDVGVYVREDGGDWLRYGENFPNVRTTELKINYCLGKLRAATFGRGVWESDLLPAETDISYRSFRTISGTEIWSTDKNMSRDIKVKTGATLILDSITLNMPKEGLIVVETGGILMVNGSIITNLCGQTWQGIQVWGNSAMPQLPSHQGMIGLNGSRIEYAKNAISPWQVGHYPDIIAGTGGTGGLIRAMDSEFVNNWRSIDFMQYRSTTAEQSSLLNCTFTVNDAYRPFNQDSIPFFLGHISMWGIGGTEIKGCSFKDERSNKVGDAARGGSFGLLSLGGSPQLRKWVYLDKRNRFEGLERGLDLTGPSLSPLTATVDECNFIDNEQALTIRAQNHAVIIRDSFVIGGFAAASPNHYVVEEYGLGLIANTAFVVEQNVFQASSTDQTLGSWVEDAGTGGNQIRNNQYYNLTGGNLAHGENAGIGPFASGLQYLCNQNSSNAYDFTVLPNIMTNAAPASISARQGRPSQASRNTLSTPIQSLPAQAQFYNYSYNPALGQLNAPIAYYYTSDPQVSSAESPDPTLLFNVNSFDIPNVGAQNFCADHYTGVGVYKISNAEGIPLSLATLKANYYQTQAAYNLLEENYSNLDPTDSSLVLEQGGELAGANREVFFWANEVIRAYSNDSLPHEDSIAVWIQKKTGLEAVYELVEHYWRIGQYNTALEWIDSIPAQYSLEERALNNQDDYKRLKQLLYTAYQAGRTEANLEKAEVEVLEEIAATKWGFAAVQAGNILNFFYRKGILYYPTLPDRSPIEGRYIPATNSKPSFASEEAILEGSPNPAINWVDLSYQLPKGAKEGRLVVRASSGKTVAEVILANNRNNLTLNTKDWPGGIYFAILVSEKGSSKVCKLIIQK</sequence>
<name>A0A915YKL8_9BACT</name>
<evidence type="ECO:0000313" key="2">
    <source>
        <dbReference type="Proteomes" id="UP001060919"/>
    </source>
</evidence>